<sequence>MVIGLLEILLFFQEIGNYHTSAVTWKNNIRCIGTFLLMKISMRNPGHLNIKGYTKNSKKRWSIGK</sequence>
<evidence type="ECO:0000313" key="2">
    <source>
        <dbReference type="Proteomes" id="UP000266441"/>
    </source>
</evidence>
<dbReference type="AlphaFoldDB" id="A0A399D353"/>
<organism evidence="1 2">
    <name type="scientific">Mariniphaga sediminis</name>
    <dbReference type="NCBI Taxonomy" id="1628158"/>
    <lineage>
        <taxon>Bacteria</taxon>
        <taxon>Pseudomonadati</taxon>
        <taxon>Bacteroidota</taxon>
        <taxon>Bacteroidia</taxon>
        <taxon>Marinilabiliales</taxon>
        <taxon>Prolixibacteraceae</taxon>
        <taxon>Mariniphaga</taxon>
    </lineage>
</organism>
<dbReference type="EMBL" id="QWET01000005">
    <property type="protein sequence ID" value="RIH65658.1"/>
    <property type="molecule type" value="Genomic_DNA"/>
</dbReference>
<comment type="caution">
    <text evidence="1">The sequence shown here is derived from an EMBL/GenBank/DDBJ whole genome shotgun (WGS) entry which is preliminary data.</text>
</comment>
<keyword evidence="2" id="KW-1185">Reference proteome</keyword>
<name>A0A399D353_9BACT</name>
<accession>A0A399D353</accession>
<evidence type="ECO:0000313" key="1">
    <source>
        <dbReference type="EMBL" id="RIH65658.1"/>
    </source>
</evidence>
<reference evidence="1 2" key="1">
    <citation type="journal article" date="2015" name="Int. J. Syst. Evol. Microbiol.">
        <title>Mariniphaga sediminis sp. nov., isolated from coastal sediment.</title>
        <authorList>
            <person name="Wang F.Q."/>
            <person name="Shen Q.Y."/>
            <person name="Chen G.J."/>
            <person name="Du Z.J."/>
        </authorList>
    </citation>
    <scope>NUCLEOTIDE SEQUENCE [LARGE SCALE GENOMIC DNA]</scope>
    <source>
        <strain evidence="1 2">SY21</strain>
    </source>
</reference>
<protein>
    <submittedName>
        <fullName evidence="1">Uncharacterized protein</fullName>
    </submittedName>
</protein>
<proteinExistence type="predicted"/>
<dbReference type="Proteomes" id="UP000266441">
    <property type="component" value="Unassembled WGS sequence"/>
</dbReference>
<gene>
    <name evidence="1" type="ORF">D1164_08335</name>
</gene>